<evidence type="ECO:0000256" key="3">
    <source>
        <dbReference type="ARBA" id="ARBA00022989"/>
    </source>
</evidence>
<evidence type="ECO:0000259" key="6">
    <source>
        <dbReference type="Pfam" id="PF01699"/>
    </source>
</evidence>
<dbReference type="GO" id="GO:0016020">
    <property type="term" value="C:membrane"/>
    <property type="evidence" value="ECO:0007669"/>
    <property type="project" value="UniProtKB-SubCell"/>
</dbReference>
<evidence type="ECO:0000313" key="7">
    <source>
        <dbReference type="EMBL" id="ACU96325.1"/>
    </source>
</evidence>
<evidence type="ECO:0000256" key="1">
    <source>
        <dbReference type="ARBA" id="ARBA00004141"/>
    </source>
</evidence>
<evidence type="ECO:0000256" key="2">
    <source>
        <dbReference type="ARBA" id="ARBA00022692"/>
    </source>
</evidence>
<feature type="transmembrane region" description="Helical" evidence="5">
    <location>
        <begin position="297"/>
        <end position="316"/>
    </location>
</feature>
<dbReference type="eggNOG" id="COG0530">
    <property type="taxonomic scope" value="Bacteria"/>
</dbReference>
<dbReference type="Gene3D" id="1.20.1420.30">
    <property type="entry name" value="NCX, central ion-binding region"/>
    <property type="match status" value="2"/>
</dbReference>
<dbReference type="AlphaFoldDB" id="C7MPT0"/>
<keyword evidence="3 5" id="KW-1133">Transmembrane helix</keyword>
<feature type="transmembrane region" description="Helical" evidence="5">
    <location>
        <begin position="196"/>
        <end position="215"/>
    </location>
</feature>
<evidence type="ECO:0000313" key="8">
    <source>
        <dbReference type="Proteomes" id="UP000000841"/>
    </source>
</evidence>
<dbReference type="STRING" id="471857.Svir_12780"/>
<accession>C7MPT0</accession>
<dbReference type="InterPro" id="IPR004837">
    <property type="entry name" value="NaCa_Exmemb"/>
</dbReference>
<dbReference type="Proteomes" id="UP000000841">
    <property type="component" value="Chromosome"/>
</dbReference>
<feature type="transmembrane region" description="Helical" evidence="5">
    <location>
        <begin position="112"/>
        <end position="132"/>
    </location>
</feature>
<dbReference type="InterPro" id="IPR044880">
    <property type="entry name" value="NCX_ion-bd_dom_sf"/>
</dbReference>
<dbReference type="EMBL" id="CP001683">
    <property type="protein sequence ID" value="ACU96325.1"/>
    <property type="molecule type" value="Genomic_DNA"/>
</dbReference>
<name>C7MPT0_SACVD</name>
<dbReference type="Pfam" id="PF01699">
    <property type="entry name" value="Na_Ca_ex"/>
    <property type="match status" value="2"/>
</dbReference>
<comment type="subcellular location">
    <subcellularLocation>
        <location evidence="1">Membrane</location>
        <topology evidence="1">Multi-pass membrane protein</topology>
    </subcellularLocation>
</comment>
<reference evidence="7 8" key="1">
    <citation type="journal article" date="2009" name="Stand. Genomic Sci.">
        <title>Complete genome sequence of Saccharomonospora viridis type strain (P101).</title>
        <authorList>
            <person name="Pati A."/>
            <person name="Sikorski J."/>
            <person name="Nolan M."/>
            <person name="Lapidus A."/>
            <person name="Copeland A."/>
            <person name="Glavina Del Rio T."/>
            <person name="Lucas S."/>
            <person name="Chen F."/>
            <person name="Tice H."/>
            <person name="Pitluck S."/>
            <person name="Cheng J.F."/>
            <person name="Chertkov O."/>
            <person name="Brettin T."/>
            <person name="Han C."/>
            <person name="Detter J.C."/>
            <person name="Kuske C."/>
            <person name="Bruce D."/>
            <person name="Goodwin L."/>
            <person name="Chain P."/>
            <person name="D'haeseleer P."/>
            <person name="Chen A."/>
            <person name="Palaniappan K."/>
            <person name="Ivanova N."/>
            <person name="Mavromatis K."/>
            <person name="Mikhailova N."/>
            <person name="Rohde M."/>
            <person name="Tindall B.J."/>
            <person name="Goker M."/>
            <person name="Bristow J."/>
            <person name="Eisen J.A."/>
            <person name="Markowitz V."/>
            <person name="Hugenholtz P."/>
            <person name="Kyrpides N.C."/>
            <person name="Klenk H.P."/>
        </authorList>
    </citation>
    <scope>NUCLEOTIDE SEQUENCE [LARGE SCALE GENOMIC DNA]</scope>
    <source>
        <strain evidence="8">ATCC 15386 / DSM 43017 / JCM 3036 / NBRC 12207 / P101</strain>
    </source>
</reference>
<feature type="transmembrane region" description="Helical" evidence="5">
    <location>
        <begin position="48"/>
        <end position="73"/>
    </location>
</feature>
<proteinExistence type="predicted"/>
<feature type="transmembrane region" description="Helical" evidence="5">
    <location>
        <begin position="138"/>
        <end position="158"/>
    </location>
</feature>
<dbReference type="GO" id="GO:0055085">
    <property type="term" value="P:transmembrane transport"/>
    <property type="evidence" value="ECO:0007669"/>
    <property type="project" value="InterPro"/>
</dbReference>
<sequence>MSSVVTQLWPLWLAVVVFLAAGGVTVVCSIRLVGLGDTLADRTGWGEALFGAVFFGLVTSLSGIVMTAATAAANLPQLAYSNAVGGIAVQTLAIVAADAAHRRVNLEYAAASELNLLFGCLLIVLLSTALLGSFSPELTVLGIHPVSPIMVAFYFGGLKLIQGREGPMWTAVVTRETRLDRPEEDDPFGTRSSKSLAGEFAAIAVVAVLGGWAVARAAESVVTMTGLSEGFVGGVLMGGVNALPETVTAITAVRRGALTLAVAAVIGGNSLDALNLVVGDVAFRGGSLFHAAGTDQLFLTTVALLMTAVLLGGLLLRQRLGWWRLGFDGVLLAVIYGGTVITLLY</sequence>
<feature type="transmembrane region" description="Helical" evidence="5">
    <location>
        <begin position="256"/>
        <end position="277"/>
    </location>
</feature>
<evidence type="ECO:0000256" key="5">
    <source>
        <dbReference type="SAM" id="Phobius"/>
    </source>
</evidence>
<feature type="transmembrane region" description="Helical" evidence="5">
    <location>
        <begin position="79"/>
        <end position="100"/>
    </location>
</feature>
<feature type="transmembrane region" description="Helical" evidence="5">
    <location>
        <begin position="221"/>
        <end position="244"/>
    </location>
</feature>
<dbReference type="HOGENOM" id="CLU_007948_2_0_11"/>
<keyword evidence="8" id="KW-1185">Reference proteome</keyword>
<protein>
    <submittedName>
        <fullName evidence="7">Ca2+/Na+ antiporter</fullName>
    </submittedName>
</protein>
<feature type="domain" description="Sodium/calcium exchanger membrane region" evidence="6">
    <location>
        <begin position="14"/>
        <end position="143"/>
    </location>
</feature>
<feature type="domain" description="Sodium/calcium exchanger membrane region" evidence="6">
    <location>
        <begin position="200"/>
        <end position="343"/>
    </location>
</feature>
<feature type="transmembrane region" description="Helical" evidence="5">
    <location>
        <begin position="325"/>
        <end position="344"/>
    </location>
</feature>
<keyword evidence="4 5" id="KW-0472">Membrane</keyword>
<evidence type="ECO:0000256" key="4">
    <source>
        <dbReference type="ARBA" id="ARBA00023136"/>
    </source>
</evidence>
<organism evidence="7 8">
    <name type="scientific">Saccharomonospora viridis (strain ATCC 15386 / DSM 43017 / JCM 3036 / CCUG 5913 / NBRC 12207 / NCIMB 9602 / P101)</name>
    <name type="common">Thermoactinomyces viridis</name>
    <dbReference type="NCBI Taxonomy" id="471857"/>
    <lineage>
        <taxon>Bacteria</taxon>
        <taxon>Bacillati</taxon>
        <taxon>Actinomycetota</taxon>
        <taxon>Actinomycetes</taxon>
        <taxon>Pseudonocardiales</taxon>
        <taxon>Pseudonocardiaceae</taxon>
        <taxon>Saccharomonospora</taxon>
    </lineage>
</organism>
<gene>
    <name evidence="7" type="ordered locus">Svir_12780</name>
</gene>
<keyword evidence="2 5" id="KW-0812">Transmembrane</keyword>
<dbReference type="KEGG" id="svi:Svir_12780"/>
<feature type="transmembrane region" description="Helical" evidence="5">
    <location>
        <begin position="12"/>
        <end position="36"/>
    </location>
</feature>